<dbReference type="Pfam" id="PF00106">
    <property type="entry name" value="adh_short"/>
    <property type="match status" value="1"/>
</dbReference>
<dbReference type="InterPro" id="IPR051468">
    <property type="entry name" value="Fungal_SecMetab_SDRs"/>
</dbReference>
<evidence type="ECO:0000256" key="1">
    <source>
        <dbReference type="ARBA" id="ARBA00006484"/>
    </source>
</evidence>
<keyword evidence="3" id="KW-1185">Reference proteome</keyword>
<dbReference type="Gene3D" id="3.40.50.720">
    <property type="entry name" value="NAD(P)-binding Rossmann-like Domain"/>
    <property type="match status" value="1"/>
</dbReference>
<comment type="caution">
    <text evidence="2">The sequence shown here is derived from an EMBL/GenBank/DDBJ whole genome shotgun (WGS) entry which is preliminary data.</text>
</comment>
<proteinExistence type="inferred from homology"/>
<sequence>MSCQSHVYVVAGASRGIGLQFVTSLLARGEIVVAIARNPDKAEWLHKLAKDGKNDKKLFIVKGDVADAVSIEVAAKETAKRIPGGYVDVLINNAVYADSTTQGHTLISYPSTDLLISNFTQAFQTNVLGPIVTTNAFIPLLRKGSLKKVFTINSGLADVQLSLKGEIPTFTPYCVTKSALEMTNVKYADEGFTFLDIAPGVVHTSATNLSSPNEEEMSVIMKAAASFKKAYPDWNSLVVKL</sequence>
<dbReference type="PANTHER" id="PTHR43544">
    <property type="entry name" value="SHORT-CHAIN DEHYDROGENASE/REDUCTASE"/>
    <property type="match status" value="1"/>
</dbReference>
<gene>
    <name evidence="2" type="ORF">D9758_005099</name>
</gene>
<organism evidence="2 3">
    <name type="scientific">Tetrapyrgos nigripes</name>
    <dbReference type="NCBI Taxonomy" id="182062"/>
    <lineage>
        <taxon>Eukaryota</taxon>
        <taxon>Fungi</taxon>
        <taxon>Dikarya</taxon>
        <taxon>Basidiomycota</taxon>
        <taxon>Agaricomycotina</taxon>
        <taxon>Agaricomycetes</taxon>
        <taxon>Agaricomycetidae</taxon>
        <taxon>Agaricales</taxon>
        <taxon>Marasmiineae</taxon>
        <taxon>Marasmiaceae</taxon>
        <taxon>Tetrapyrgos</taxon>
    </lineage>
</organism>
<dbReference type="InterPro" id="IPR002347">
    <property type="entry name" value="SDR_fam"/>
</dbReference>
<dbReference type="EMBL" id="JAACJM010000006">
    <property type="protein sequence ID" value="KAF5372076.1"/>
    <property type="molecule type" value="Genomic_DNA"/>
</dbReference>
<dbReference type="Proteomes" id="UP000559256">
    <property type="component" value="Unassembled WGS sequence"/>
</dbReference>
<protein>
    <recommendedName>
        <fullName evidence="4">NAD(P)-binding protein</fullName>
    </recommendedName>
</protein>
<dbReference type="OrthoDB" id="9876299at2759"/>
<comment type="similarity">
    <text evidence="1">Belongs to the short-chain dehydrogenases/reductases (SDR) family.</text>
</comment>
<dbReference type="GO" id="GO:0016491">
    <property type="term" value="F:oxidoreductase activity"/>
    <property type="evidence" value="ECO:0007669"/>
    <property type="project" value="TreeGrafter"/>
</dbReference>
<dbReference type="AlphaFoldDB" id="A0A8H5GVI4"/>
<dbReference type="InterPro" id="IPR036291">
    <property type="entry name" value="NAD(P)-bd_dom_sf"/>
</dbReference>
<dbReference type="PANTHER" id="PTHR43544:SF15">
    <property type="entry name" value="CHAIN DEHYDROGENASE (ATSC), PUTATIVE (AFU_ORTHOLOGUE AFUA_3G00180)-RELATED"/>
    <property type="match status" value="1"/>
</dbReference>
<dbReference type="PRINTS" id="PR00081">
    <property type="entry name" value="GDHRDH"/>
</dbReference>
<evidence type="ECO:0008006" key="4">
    <source>
        <dbReference type="Google" id="ProtNLM"/>
    </source>
</evidence>
<dbReference type="GO" id="GO:0005737">
    <property type="term" value="C:cytoplasm"/>
    <property type="evidence" value="ECO:0007669"/>
    <property type="project" value="TreeGrafter"/>
</dbReference>
<accession>A0A8H5GVI4</accession>
<evidence type="ECO:0000313" key="3">
    <source>
        <dbReference type="Proteomes" id="UP000559256"/>
    </source>
</evidence>
<name>A0A8H5GVI4_9AGAR</name>
<evidence type="ECO:0000313" key="2">
    <source>
        <dbReference type="EMBL" id="KAF5372076.1"/>
    </source>
</evidence>
<dbReference type="SUPFAM" id="SSF51735">
    <property type="entry name" value="NAD(P)-binding Rossmann-fold domains"/>
    <property type="match status" value="1"/>
</dbReference>
<reference evidence="2 3" key="1">
    <citation type="journal article" date="2020" name="ISME J.">
        <title>Uncovering the hidden diversity of litter-decomposition mechanisms in mushroom-forming fungi.</title>
        <authorList>
            <person name="Floudas D."/>
            <person name="Bentzer J."/>
            <person name="Ahren D."/>
            <person name="Johansson T."/>
            <person name="Persson P."/>
            <person name="Tunlid A."/>
        </authorList>
    </citation>
    <scope>NUCLEOTIDE SEQUENCE [LARGE SCALE GENOMIC DNA]</scope>
    <source>
        <strain evidence="2 3">CBS 291.85</strain>
    </source>
</reference>